<reference evidence="3" key="1">
    <citation type="submission" date="2016-10" db="EMBL/GenBank/DDBJ databases">
        <authorList>
            <person name="Varghese N."/>
        </authorList>
    </citation>
    <scope>NUCLEOTIDE SEQUENCE [LARGE SCALE GENOMIC DNA]</scope>
    <source>
        <strain evidence="3">DSM 44719</strain>
    </source>
</reference>
<evidence type="ECO:0000313" key="2">
    <source>
        <dbReference type="EMBL" id="SEC57646.1"/>
    </source>
</evidence>
<protein>
    <submittedName>
        <fullName evidence="2">Uncharacterized protein</fullName>
    </submittedName>
</protein>
<gene>
    <name evidence="2" type="ORF">SAMN04490220_1999</name>
</gene>
<sequence>MTPRIDHPHYDDPNPSPDDDPIRWPDPSPLDLWWQRVMSGSPRRRTRGLPPRAPEEPAAPPPRGLRAQAG</sequence>
<organism evidence="2 3">
    <name type="scientific">Rhodococcus jostii</name>
    <dbReference type="NCBI Taxonomy" id="132919"/>
    <lineage>
        <taxon>Bacteria</taxon>
        <taxon>Bacillati</taxon>
        <taxon>Actinomycetota</taxon>
        <taxon>Actinomycetes</taxon>
        <taxon>Mycobacteriales</taxon>
        <taxon>Nocardiaceae</taxon>
        <taxon>Rhodococcus</taxon>
    </lineage>
</organism>
<name>A0A1H4TMB0_RHOJO</name>
<dbReference type="Proteomes" id="UP000183407">
    <property type="component" value="Unassembled WGS sequence"/>
</dbReference>
<dbReference type="RefSeq" id="WP_143048865.1">
    <property type="nucleotide sequence ID" value="NZ_FNTL01000004.1"/>
</dbReference>
<proteinExistence type="predicted"/>
<evidence type="ECO:0000313" key="3">
    <source>
        <dbReference type="Proteomes" id="UP000183407"/>
    </source>
</evidence>
<evidence type="ECO:0000256" key="1">
    <source>
        <dbReference type="SAM" id="MobiDB-lite"/>
    </source>
</evidence>
<feature type="region of interest" description="Disordered" evidence="1">
    <location>
        <begin position="1"/>
        <end position="70"/>
    </location>
</feature>
<feature type="compositionally biased region" description="Basic and acidic residues" evidence="1">
    <location>
        <begin position="1"/>
        <end position="12"/>
    </location>
</feature>
<dbReference type="EMBL" id="FNTL01000004">
    <property type="protein sequence ID" value="SEC57646.1"/>
    <property type="molecule type" value="Genomic_DNA"/>
</dbReference>
<dbReference type="AlphaFoldDB" id="A0A1H4TMB0"/>
<accession>A0A1H4TMB0</accession>